<evidence type="ECO:0000313" key="2">
    <source>
        <dbReference type="EMBL" id="GAN96886.1"/>
    </source>
</evidence>
<feature type="transmembrane region" description="Helical" evidence="1">
    <location>
        <begin position="239"/>
        <end position="257"/>
    </location>
</feature>
<dbReference type="Proteomes" id="UP000032675">
    <property type="component" value="Unassembled WGS sequence"/>
</dbReference>
<dbReference type="EMBL" id="BANI01000108">
    <property type="protein sequence ID" value="GAN96886.1"/>
    <property type="molecule type" value="Genomic_DNA"/>
</dbReference>
<feature type="transmembrane region" description="Helical" evidence="1">
    <location>
        <begin position="278"/>
        <end position="295"/>
    </location>
</feature>
<feature type="transmembrane region" description="Helical" evidence="1">
    <location>
        <begin position="325"/>
        <end position="351"/>
    </location>
</feature>
<keyword evidence="1" id="KW-1133">Transmembrane helix</keyword>
<name>A0A0D6Q294_KOMEU</name>
<reference evidence="2 3" key="1">
    <citation type="submission" date="2012-11" db="EMBL/GenBank/DDBJ databases">
        <title>Whole genome sequence of Gluconacetobacter europaeus NBRC3261.</title>
        <authorList>
            <person name="Azuma Y."/>
            <person name="Higashiura N."/>
            <person name="Hirakawa H."/>
            <person name="Matsushita K."/>
        </authorList>
    </citation>
    <scope>NUCLEOTIDE SEQUENCE [LARGE SCALE GENOMIC DNA]</scope>
    <source>
        <strain evidence="2 3">NBRC 3261</strain>
    </source>
</reference>
<keyword evidence="1" id="KW-0812">Transmembrane</keyword>
<feature type="transmembrane region" description="Helical" evidence="1">
    <location>
        <begin position="182"/>
        <end position="202"/>
    </location>
</feature>
<proteinExistence type="predicted"/>
<accession>A0A0D6Q294</accession>
<organism evidence="2 3">
    <name type="scientific">Komagataeibacter europaeus NBRC 3261</name>
    <dbReference type="NCBI Taxonomy" id="1234669"/>
    <lineage>
        <taxon>Bacteria</taxon>
        <taxon>Pseudomonadati</taxon>
        <taxon>Pseudomonadota</taxon>
        <taxon>Alphaproteobacteria</taxon>
        <taxon>Acetobacterales</taxon>
        <taxon>Acetobacteraceae</taxon>
        <taxon>Komagataeibacter</taxon>
    </lineage>
</organism>
<evidence type="ECO:0008006" key="4">
    <source>
        <dbReference type="Google" id="ProtNLM"/>
    </source>
</evidence>
<evidence type="ECO:0000313" key="3">
    <source>
        <dbReference type="Proteomes" id="UP000032675"/>
    </source>
</evidence>
<feature type="transmembrane region" description="Helical" evidence="1">
    <location>
        <begin position="152"/>
        <end position="175"/>
    </location>
</feature>
<feature type="transmembrane region" description="Helical" evidence="1">
    <location>
        <begin position="79"/>
        <end position="100"/>
    </location>
</feature>
<gene>
    <name evidence="2" type="ORF">Geu3261_0123_002</name>
</gene>
<feature type="transmembrane region" description="Helical" evidence="1">
    <location>
        <begin position="371"/>
        <end position="399"/>
    </location>
</feature>
<protein>
    <recommendedName>
        <fullName evidence="4">DUF2029 domain-containing protein</fullName>
    </recommendedName>
</protein>
<keyword evidence="1" id="KW-0472">Membrane</keyword>
<dbReference type="AlphaFoldDB" id="A0A0D6Q294"/>
<comment type="caution">
    <text evidence="2">The sequence shown here is derived from an EMBL/GenBank/DDBJ whole genome shotgun (WGS) entry which is preliminary data.</text>
</comment>
<sequence length="408" mass="45352">MVALYCLGFIPFYRGIIKFWGIYPFDFPFIDTDTVLSAIRCINRGVDVYAANPCDVLKRVYDYSPLWTVLSVFPMTRAWLSPIGMGVDIIFLLSLSLLPVGRSWRNTWWITAGIVSSATLFAMERGNNDLVLFVLAVGAATLVCRSDKWRLLGYGCALLAGLLKYYPMTLMLIATRERPGRFMAIAAASIITVAVFVIVTWHDLVRALSLIPTGSYFGDMFGSVTLGGGLTERLELPPVAVKIIRLVLSLLAIGIGVRLGVRSHERGVLTVLNERERAFLLVGALLVLSCFFTAQNIGYRAVHLILVLPALSVLRDTSNIRVFRYALPLAIGLLWSGAWYHDIVTISGAVVRHHGYNLAQIGAWLVREAMWWSLVILLVSCVADLILSSNTVSACLCYINRYNYKEKM</sequence>
<evidence type="ECO:0000256" key="1">
    <source>
        <dbReference type="SAM" id="Phobius"/>
    </source>
</evidence>